<comment type="caution">
    <text evidence="6">The sequence shown here is derived from an EMBL/GenBank/DDBJ whole genome shotgun (WGS) entry which is preliminary data.</text>
</comment>
<name>A0AAX3JB59_9GAMM</name>
<protein>
    <submittedName>
        <fullName evidence="6">AraC family transcriptional regulator</fullName>
    </submittedName>
</protein>
<dbReference type="InterPro" id="IPR009057">
    <property type="entry name" value="Homeodomain-like_sf"/>
</dbReference>
<organism evidence="6 7">
    <name type="scientific">Pantoea brenneri</name>
    <dbReference type="NCBI Taxonomy" id="472694"/>
    <lineage>
        <taxon>Bacteria</taxon>
        <taxon>Pseudomonadati</taxon>
        <taxon>Pseudomonadota</taxon>
        <taxon>Gammaproteobacteria</taxon>
        <taxon>Enterobacterales</taxon>
        <taxon>Erwiniaceae</taxon>
        <taxon>Pantoea</taxon>
    </lineage>
</organism>
<evidence type="ECO:0000256" key="2">
    <source>
        <dbReference type="ARBA" id="ARBA00023125"/>
    </source>
</evidence>
<dbReference type="Pfam" id="PF12833">
    <property type="entry name" value="HTH_18"/>
    <property type="match status" value="1"/>
</dbReference>
<evidence type="ECO:0000256" key="3">
    <source>
        <dbReference type="ARBA" id="ARBA00023159"/>
    </source>
</evidence>
<keyword evidence="3" id="KW-0010">Activator</keyword>
<accession>A0AAX3JB59</accession>
<dbReference type="SUPFAM" id="SSF51215">
    <property type="entry name" value="Regulatory protein AraC"/>
    <property type="match status" value="1"/>
</dbReference>
<dbReference type="GO" id="GO:0043565">
    <property type="term" value="F:sequence-specific DNA binding"/>
    <property type="evidence" value="ECO:0007669"/>
    <property type="project" value="InterPro"/>
</dbReference>
<dbReference type="InterPro" id="IPR018062">
    <property type="entry name" value="HTH_AraC-typ_CS"/>
</dbReference>
<dbReference type="InterPro" id="IPR018060">
    <property type="entry name" value="HTH_AraC"/>
</dbReference>
<dbReference type="SMART" id="SM00342">
    <property type="entry name" value="HTH_ARAC"/>
    <property type="match status" value="1"/>
</dbReference>
<dbReference type="InterPro" id="IPR003313">
    <property type="entry name" value="AraC-bd"/>
</dbReference>
<dbReference type="Proteomes" id="UP000433737">
    <property type="component" value="Unassembled WGS sequence"/>
</dbReference>
<evidence type="ECO:0000313" key="7">
    <source>
        <dbReference type="Proteomes" id="UP000433737"/>
    </source>
</evidence>
<evidence type="ECO:0000256" key="1">
    <source>
        <dbReference type="ARBA" id="ARBA00023015"/>
    </source>
</evidence>
<keyword evidence="4" id="KW-0804">Transcription</keyword>
<dbReference type="PANTHER" id="PTHR46796">
    <property type="entry name" value="HTH-TYPE TRANSCRIPTIONAL ACTIVATOR RHAS-RELATED"/>
    <property type="match status" value="1"/>
</dbReference>
<dbReference type="EMBL" id="CABWMH010000034">
    <property type="protein sequence ID" value="VXC44935.1"/>
    <property type="molecule type" value="Genomic_DNA"/>
</dbReference>
<dbReference type="PROSITE" id="PS01124">
    <property type="entry name" value="HTH_ARAC_FAMILY_2"/>
    <property type="match status" value="1"/>
</dbReference>
<evidence type="ECO:0000256" key="4">
    <source>
        <dbReference type="ARBA" id="ARBA00023163"/>
    </source>
</evidence>
<keyword evidence="2" id="KW-0238">DNA-binding</keyword>
<dbReference type="InterPro" id="IPR037923">
    <property type="entry name" value="HTH-like"/>
</dbReference>
<evidence type="ECO:0000313" key="6">
    <source>
        <dbReference type="EMBL" id="VXC44935.1"/>
    </source>
</evidence>
<sequence>MWARSGQEGTYPITGRLRPEDNLFAGALKPSVEKMLSKWFYHSLIIIHYYCIRSDTLSLESAEWFSRNGIECSRVRARNSGFPKHLHDEYVISANLTGVEEIWLAGKTAYVKSGQVTLYNPGTIQASRFDTQAVEFISVHIPQTVIKMLADEDNLNSDHEAPVLQEGIINNTRLFDALYRFATSARLERGMDEEQELILLCGELLETPALLQRGDEQKINVVIGYLREHLSVKPQLEMLAQLAGMSKYHLVRFFTRHTGMPPLQYHMQLRLHHARDLLRRNVHPLDAAIMLGFYDQSHFINAFRKVMGTTPHHYASQVRSGHHKLPVP</sequence>
<dbReference type="GO" id="GO:0003700">
    <property type="term" value="F:DNA-binding transcription factor activity"/>
    <property type="evidence" value="ECO:0007669"/>
    <property type="project" value="InterPro"/>
</dbReference>
<dbReference type="Pfam" id="PF02311">
    <property type="entry name" value="AraC_binding"/>
    <property type="match status" value="1"/>
</dbReference>
<dbReference type="InterPro" id="IPR050204">
    <property type="entry name" value="AraC_XylS_family_regulators"/>
</dbReference>
<feature type="domain" description="HTH araC/xylS-type" evidence="5">
    <location>
        <begin position="220"/>
        <end position="317"/>
    </location>
</feature>
<dbReference type="PROSITE" id="PS00041">
    <property type="entry name" value="HTH_ARAC_FAMILY_1"/>
    <property type="match status" value="1"/>
</dbReference>
<evidence type="ECO:0000259" key="5">
    <source>
        <dbReference type="PROSITE" id="PS01124"/>
    </source>
</evidence>
<reference evidence="6 7" key="1">
    <citation type="submission" date="2019-10" db="EMBL/GenBank/DDBJ databases">
        <authorList>
            <person name="Karimi E."/>
        </authorList>
    </citation>
    <scope>NUCLEOTIDE SEQUENCE [LARGE SCALE GENOMIC DNA]</scope>
    <source>
        <strain evidence="6">Pantoea sp. 111</strain>
    </source>
</reference>
<proteinExistence type="predicted"/>
<dbReference type="AlphaFoldDB" id="A0AAX3JB59"/>
<dbReference type="Gene3D" id="1.10.10.60">
    <property type="entry name" value="Homeodomain-like"/>
    <property type="match status" value="2"/>
</dbReference>
<gene>
    <name evidence="6" type="ORF">PANT111_40294</name>
</gene>
<dbReference type="SUPFAM" id="SSF46689">
    <property type="entry name" value="Homeodomain-like"/>
    <property type="match status" value="2"/>
</dbReference>
<keyword evidence="1" id="KW-0805">Transcription regulation</keyword>